<reference evidence="4" key="1">
    <citation type="submission" date="2018-06" db="EMBL/GenBank/DDBJ databases">
        <authorList>
            <person name="Khan S.A."/>
        </authorList>
    </citation>
    <scope>NUCLEOTIDE SEQUENCE [LARGE SCALE GENOMIC DNA]</scope>
    <source>
        <strain evidence="4">DB-1506</strain>
    </source>
</reference>
<evidence type="ECO:0000256" key="2">
    <source>
        <dbReference type="SAM" id="MobiDB-lite"/>
    </source>
</evidence>
<organism evidence="3 4">
    <name type="scientific">Roseicella frigidaeris</name>
    <dbReference type="NCBI Taxonomy" id="2230885"/>
    <lineage>
        <taxon>Bacteria</taxon>
        <taxon>Pseudomonadati</taxon>
        <taxon>Pseudomonadota</taxon>
        <taxon>Alphaproteobacteria</taxon>
        <taxon>Acetobacterales</taxon>
        <taxon>Roseomonadaceae</taxon>
        <taxon>Roseicella</taxon>
    </lineage>
</organism>
<comment type="caution">
    <text evidence="3">The sequence shown here is derived from an EMBL/GenBank/DDBJ whole genome shotgun (WGS) entry which is preliminary data.</text>
</comment>
<feature type="region of interest" description="Disordered" evidence="2">
    <location>
        <begin position="1"/>
        <end position="147"/>
    </location>
</feature>
<dbReference type="InterPro" id="IPR051540">
    <property type="entry name" value="S-2-haloacid_dehalogenase"/>
</dbReference>
<evidence type="ECO:0000256" key="1">
    <source>
        <dbReference type="ARBA" id="ARBA00022801"/>
    </source>
</evidence>
<dbReference type="PRINTS" id="PR00413">
    <property type="entry name" value="HADHALOGNASE"/>
</dbReference>
<dbReference type="PANTHER" id="PTHR43316:SF3">
    <property type="entry name" value="HALOACID DEHALOGENASE, TYPE II (AFU_ORTHOLOGUE AFUA_2G07750)-RELATED"/>
    <property type="match status" value="1"/>
</dbReference>
<dbReference type="EMBL" id="QLIX01000009">
    <property type="protein sequence ID" value="RAI58510.1"/>
    <property type="molecule type" value="Genomic_DNA"/>
</dbReference>
<keyword evidence="1" id="KW-0378">Hydrolase</keyword>
<evidence type="ECO:0000313" key="3">
    <source>
        <dbReference type="EMBL" id="RAI58510.1"/>
    </source>
</evidence>
<name>A0A327M6F4_9PROT</name>
<keyword evidence="4" id="KW-1185">Reference proteome</keyword>
<dbReference type="InterPro" id="IPR023214">
    <property type="entry name" value="HAD_sf"/>
</dbReference>
<feature type="compositionally biased region" description="Low complexity" evidence="2">
    <location>
        <begin position="97"/>
        <end position="106"/>
    </location>
</feature>
<proteinExistence type="predicted"/>
<dbReference type="OrthoDB" id="9785638at2"/>
<dbReference type="InterPro" id="IPR036412">
    <property type="entry name" value="HAD-like_sf"/>
</dbReference>
<feature type="compositionally biased region" description="Basic and acidic residues" evidence="2">
    <location>
        <begin position="66"/>
        <end position="78"/>
    </location>
</feature>
<dbReference type="AlphaFoldDB" id="A0A327M6F4"/>
<feature type="compositionally biased region" description="Basic and acidic residues" evidence="2">
    <location>
        <begin position="134"/>
        <end position="147"/>
    </location>
</feature>
<sequence length="417" mass="45084">MRPHAGPPRHPGRGDGAEGPGRRRGAPGPGFPHRRPHRCAHHARPRGGDPPRPDLCGGRGRHHLRREPGERGGDAGDRPRHRPAAARQHGRGRPHADPAGGAAAGARLRHGDLSGDRLPRRRGGAGAGLCASEGGRRQHGDRRELRLRPHDRADGLSRGLGIRAALGRGRGNGRQGMSRFDSVKALVFDVFGTVVDWREGVARDAAPVLAKLGRRDIDPRAFADAWRRRYQPAMEACRSGRRAFTRLDVLHRENLEGVLQDHGIDPATLGEAGLDDLNRAWHRLDPWPEAVAGLTRLKRKFIIAPLSNGNIALMTNMAKRAGIPWDAILGAEVAQAYKPQPEAYLRTAEILGIEPGELCLVAAHNGDLKAARGCGLATAFVPRPTEHGPDQATDLAPSEPWDAVARDFQDLAQTLGC</sequence>
<feature type="compositionally biased region" description="Basic residues" evidence="2">
    <location>
        <begin position="32"/>
        <end position="45"/>
    </location>
</feature>
<feature type="compositionally biased region" description="Basic and acidic residues" evidence="2">
    <location>
        <begin position="109"/>
        <end position="118"/>
    </location>
</feature>
<dbReference type="SUPFAM" id="SSF56784">
    <property type="entry name" value="HAD-like"/>
    <property type="match status" value="1"/>
</dbReference>
<dbReference type="PANTHER" id="PTHR43316">
    <property type="entry name" value="HYDROLASE, HALOACID DELAHOGENASE-RELATED"/>
    <property type="match status" value="1"/>
</dbReference>
<accession>A0A327M6F4</accession>
<dbReference type="Proteomes" id="UP000249065">
    <property type="component" value="Unassembled WGS sequence"/>
</dbReference>
<protein>
    <submittedName>
        <fullName evidence="3">Haloacid dehalogenase type II</fullName>
    </submittedName>
</protein>
<gene>
    <name evidence="3" type="ORF">DOO78_13990</name>
</gene>
<dbReference type="CDD" id="cd02588">
    <property type="entry name" value="HAD_L2-DEX"/>
    <property type="match status" value="1"/>
</dbReference>
<dbReference type="InterPro" id="IPR006328">
    <property type="entry name" value="2-HAD"/>
</dbReference>
<feature type="compositionally biased region" description="Basic residues" evidence="2">
    <location>
        <begin position="79"/>
        <end position="93"/>
    </location>
</feature>
<dbReference type="NCBIfam" id="TIGR01428">
    <property type="entry name" value="HAD_type_II"/>
    <property type="match status" value="1"/>
</dbReference>
<evidence type="ECO:0000313" key="4">
    <source>
        <dbReference type="Proteomes" id="UP000249065"/>
    </source>
</evidence>
<dbReference type="GO" id="GO:0019120">
    <property type="term" value="F:hydrolase activity, acting on acid halide bonds, in C-halide compounds"/>
    <property type="evidence" value="ECO:0007669"/>
    <property type="project" value="InterPro"/>
</dbReference>
<dbReference type="InterPro" id="IPR006439">
    <property type="entry name" value="HAD-SF_hydro_IA"/>
</dbReference>
<dbReference type="Gene3D" id="3.40.50.1000">
    <property type="entry name" value="HAD superfamily/HAD-like"/>
    <property type="match status" value="1"/>
</dbReference>
<dbReference type="Pfam" id="PF00702">
    <property type="entry name" value="Hydrolase"/>
    <property type="match status" value="1"/>
</dbReference>
<dbReference type="Gene3D" id="1.10.150.750">
    <property type="match status" value="1"/>
</dbReference>
<dbReference type="NCBIfam" id="TIGR01493">
    <property type="entry name" value="HAD-SF-IA-v2"/>
    <property type="match status" value="1"/>
</dbReference>